<dbReference type="NCBIfam" id="TIGR02937">
    <property type="entry name" value="sigma70-ECF"/>
    <property type="match status" value="1"/>
</dbReference>
<dbReference type="eggNOG" id="COG1595">
    <property type="taxonomic scope" value="Bacteria"/>
</dbReference>
<dbReference type="EMBL" id="ABCC02000022">
    <property type="protein sequence ID" value="EDP17521.1"/>
    <property type="molecule type" value="Genomic_DNA"/>
</dbReference>
<dbReference type="GO" id="GO:0016987">
    <property type="term" value="F:sigma factor activity"/>
    <property type="evidence" value="ECO:0007669"/>
    <property type="project" value="UniProtKB-KW"/>
</dbReference>
<evidence type="ECO:0000256" key="2">
    <source>
        <dbReference type="ARBA" id="ARBA00023082"/>
    </source>
</evidence>
<evidence type="ECO:0000256" key="3">
    <source>
        <dbReference type="ARBA" id="ARBA00023125"/>
    </source>
</evidence>
<comment type="caution">
    <text evidence="6">The sequence shown here is derived from an EMBL/GenBank/DDBJ whole genome shotgun (WGS) entry which is preliminary data.</text>
</comment>
<dbReference type="InterPro" id="IPR007630">
    <property type="entry name" value="RNA_pol_sigma70_r4"/>
</dbReference>
<dbReference type="PANTHER" id="PTHR30385:SF4">
    <property type="entry name" value="RNA POLYMERASE SIGMA-E FACTOR"/>
    <property type="match status" value="1"/>
</dbReference>
<keyword evidence="1" id="KW-0805">Transcription regulation</keyword>
<feature type="domain" description="RNA polymerase sigma-70 region 4" evidence="5">
    <location>
        <begin position="138"/>
        <end position="187"/>
    </location>
</feature>
<dbReference type="Proteomes" id="UP000005396">
    <property type="component" value="Unassembled WGS sequence"/>
</dbReference>
<dbReference type="GO" id="GO:0003677">
    <property type="term" value="F:DNA binding"/>
    <property type="evidence" value="ECO:0007669"/>
    <property type="project" value="UniProtKB-KW"/>
</dbReference>
<organism evidence="6 7">
    <name type="scientific">Enterocloster bolteae (strain ATCC BAA-613 / DSM 15670 / CCUG 46953 / JCM 12243 / WAL 16351)</name>
    <name type="common">Clostridium bolteae</name>
    <dbReference type="NCBI Taxonomy" id="411902"/>
    <lineage>
        <taxon>Bacteria</taxon>
        <taxon>Bacillati</taxon>
        <taxon>Bacillota</taxon>
        <taxon>Clostridia</taxon>
        <taxon>Lachnospirales</taxon>
        <taxon>Lachnospiraceae</taxon>
        <taxon>Enterocloster</taxon>
    </lineage>
</organism>
<reference evidence="6 7" key="1">
    <citation type="submission" date="2007-08" db="EMBL/GenBank/DDBJ databases">
        <authorList>
            <person name="Fulton L."/>
            <person name="Clifton S."/>
            <person name="Fulton B."/>
            <person name="Xu J."/>
            <person name="Minx P."/>
            <person name="Pepin K.H."/>
            <person name="Johnson M."/>
            <person name="Thiruvilangam P."/>
            <person name="Bhonagiri V."/>
            <person name="Nash W.E."/>
            <person name="Mardis E.R."/>
            <person name="Wilson R.K."/>
        </authorList>
    </citation>
    <scope>NUCLEOTIDE SEQUENCE [LARGE SCALE GENOMIC DNA]</scope>
    <source>
        <strain evidence="7">ATCC BAA-613 / DSM 15670 / CCUG 46953 / JCM 12243 / WAL 16351</strain>
    </source>
</reference>
<protein>
    <recommendedName>
        <fullName evidence="5">RNA polymerase sigma-70 region 4 domain-containing protein</fullName>
    </recommendedName>
</protein>
<reference evidence="6 7" key="2">
    <citation type="submission" date="2007-09" db="EMBL/GenBank/DDBJ databases">
        <title>Draft genome sequence of Clostridium bolteae (ATCC BAA-613).</title>
        <authorList>
            <person name="Sudarsanam P."/>
            <person name="Ley R."/>
            <person name="Guruge J."/>
            <person name="Turnbaugh P.J."/>
            <person name="Mahowald M."/>
            <person name="Liep D."/>
            <person name="Gordon J."/>
        </authorList>
    </citation>
    <scope>NUCLEOTIDE SEQUENCE [LARGE SCALE GENOMIC DNA]</scope>
    <source>
        <strain evidence="7">ATCC BAA-613 / DSM 15670 / CCUG 46953 / JCM 12243 / WAL 16351</strain>
    </source>
</reference>
<keyword evidence="2" id="KW-0731">Sigma factor</keyword>
<dbReference type="Pfam" id="PF04545">
    <property type="entry name" value="Sigma70_r4"/>
    <property type="match status" value="1"/>
</dbReference>
<dbReference type="HOGENOM" id="CLU_110616_2_0_9"/>
<evidence type="ECO:0000256" key="1">
    <source>
        <dbReference type="ARBA" id="ARBA00023015"/>
    </source>
</evidence>
<gene>
    <name evidence="6" type="ORF">CLOBOL_02098</name>
</gene>
<evidence type="ECO:0000256" key="4">
    <source>
        <dbReference type="ARBA" id="ARBA00023163"/>
    </source>
</evidence>
<proteinExistence type="predicted"/>
<dbReference type="PANTHER" id="PTHR30385">
    <property type="entry name" value="SIGMA FACTOR F FLAGELLAR"/>
    <property type="match status" value="1"/>
</dbReference>
<dbReference type="SUPFAM" id="SSF88659">
    <property type="entry name" value="Sigma3 and sigma4 domains of RNA polymerase sigma factors"/>
    <property type="match status" value="1"/>
</dbReference>
<sequence>MYLKQTKDKKKRQESKADNLLNQHFLCIFAQNTRCRSPPDLFFISYFKNWRTSPMAKERIYTIIVQRERVEVSREVYYAYHKAREAERYQNRVIRQIEMSLERFQEEGVNAEYRVVRSAPGIEEEMIRAEDNHRLYQALDELNVEERLLINALFFSGITEGDLAARLGVTQQAVSKRKKRLLRKLREKIE</sequence>
<dbReference type="InterPro" id="IPR013324">
    <property type="entry name" value="RNA_pol_sigma_r3/r4-like"/>
</dbReference>
<name>A8RN48_ENTBW</name>
<evidence type="ECO:0000313" key="6">
    <source>
        <dbReference type="EMBL" id="EDP17521.1"/>
    </source>
</evidence>
<dbReference type="PaxDb" id="411902-CLOBOL_02098"/>
<dbReference type="GO" id="GO:0006352">
    <property type="term" value="P:DNA-templated transcription initiation"/>
    <property type="evidence" value="ECO:0007669"/>
    <property type="project" value="InterPro"/>
</dbReference>
<dbReference type="Gene3D" id="1.20.140.160">
    <property type="match status" value="1"/>
</dbReference>
<evidence type="ECO:0000259" key="5">
    <source>
        <dbReference type="Pfam" id="PF04545"/>
    </source>
</evidence>
<evidence type="ECO:0000313" key="7">
    <source>
        <dbReference type="Proteomes" id="UP000005396"/>
    </source>
</evidence>
<keyword evidence="4" id="KW-0804">Transcription</keyword>
<dbReference type="AlphaFoldDB" id="A8RN48"/>
<keyword evidence="3" id="KW-0238">DNA-binding</keyword>
<accession>A8RN48</accession>
<dbReference type="InterPro" id="IPR014284">
    <property type="entry name" value="RNA_pol_sigma-70_dom"/>
</dbReference>